<evidence type="ECO:0000313" key="6">
    <source>
        <dbReference type="EMBL" id="RLV60740.1"/>
    </source>
</evidence>
<dbReference type="GO" id="GO:0006777">
    <property type="term" value="P:Mo-molybdopterin cofactor biosynthetic process"/>
    <property type="evidence" value="ECO:0007669"/>
    <property type="project" value="UniProtKB-KW"/>
</dbReference>
<dbReference type="InterPro" id="IPR012675">
    <property type="entry name" value="Beta-grasp_dom_sf"/>
</dbReference>
<dbReference type="InterPro" id="IPR016155">
    <property type="entry name" value="Mopterin_synth/thiamin_S_b"/>
</dbReference>
<evidence type="ECO:0000256" key="3">
    <source>
        <dbReference type="ARBA" id="ARBA00023150"/>
    </source>
</evidence>
<dbReference type="NCBIfam" id="TIGR01682">
    <property type="entry name" value="moaD"/>
    <property type="match status" value="1"/>
</dbReference>
<dbReference type="GO" id="GO:1990133">
    <property type="term" value="C:molybdopterin adenylyltransferase complex"/>
    <property type="evidence" value="ECO:0007669"/>
    <property type="project" value="TreeGrafter"/>
</dbReference>
<dbReference type="Proteomes" id="UP000281474">
    <property type="component" value="Unassembled WGS sequence"/>
</dbReference>
<comment type="pathway">
    <text evidence="1">Cofactor biosynthesis; molybdopterin biosynthesis.</text>
</comment>
<dbReference type="GO" id="GO:0000166">
    <property type="term" value="F:nucleotide binding"/>
    <property type="evidence" value="ECO:0007669"/>
    <property type="project" value="UniProtKB-KW"/>
</dbReference>
<dbReference type="Gene3D" id="3.10.20.30">
    <property type="match status" value="1"/>
</dbReference>
<dbReference type="RefSeq" id="WP_121838015.1">
    <property type="nucleotide sequence ID" value="NZ_ML014761.1"/>
</dbReference>
<dbReference type="PANTHER" id="PTHR33359:SF1">
    <property type="entry name" value="MOLYBDOPTERIN SYNTHASE SULFUR CARRIER SUBUNIT"/>
    <property type="match status" value="1"/>
</dbReference>
<evidence type="ECO:0000256" key="1">
    <source>
        <dbReference type="ARBA" id="ARBA00005046"/>
    </source>
</evidence>
<dbReference type="CDD" id="cd00754">
    <property type="entry name" value="Ubl_MoaD"/>
    <property type="match status" value="1"/>
</dbReference>
<comment type="similarity">
    <text evidence="4">Belongs to the MoaD family.</text>
</comment>
<dbReference type="NCBIfam" id="NF008347">
    <property type="entry name" value="PRK11130.1"/>
    <property type="match status" value="1"/>
</dbReference>
<accession>A0A3L8PZZ3</accession>
<sequence length="83" mass="9408">MITVLFFAQVRERLGCAQIEVPFNDEVTTAESLRQHLAQRDEKWQQVLIADKLLVAVDQTMCDWQTPLTDNSEVAFFPPVTGG</sequence>
<name>A0A3L8PZZ3_9GAMM</name>
<dbReference type="Pfam" id="PF02597">
    <property type="entry name" value="ThiS"/>
    <property type="match status" value="1"/>
</dbReference>
<organism evidence="6 7">
    <name type="scientific">Parashewanella curva</name>
    <dbReference type="NCBI Taxonomy" id="2338552"/>
    <lineage>
        <taxon>Bacteria</taxon>
        <taxon>Pseudomonadati</taxon>
        <taxon>Pseudomonadota</taxon>
        <taxon>Gammaproteobacteria</taxon>
        <taxon>Alteromonadales</taxon>
        <taxon>Shewanellaceae</taxon>
        <taxon>Parashewanella</taxon>
    </lineage>
</organism>
<dbReference type="UniPathway" id="UPA00344"/>
<dbReference type="PANTHER" id="PTHR33359">
    <property type="entry name" value="MOLYBDOPTERIN SYNTHASE SULFUR CARRIER SUBUNIT"/>
    <property type="match status" value="1"/>
</dbReference>
<evidence type="ECO:0000256" key="5">
    <source>
        <dbReference type="ARBA" id="ARBA00024247"/>
    </source>
</evidence>
<protein>
    <recommendedName>
        <fullName evidence="5">Molybdopterin synthase sulfur carrier subunit</fullName>
    </recommendedName>
</protein>
<keyword evidence="3" id="KW-0501">Molybdenum cofactor biosynthesis</keyword>
<dbReference type="AlphaFoldDB" id="A0A3L8PZZ3"/>
<evidence type="ECO:0000256" key="2">
    <source>
        <dbReference type="ARBA" id="ARBA00022741"/>
    </source>
</evidence>
<reference evidence="6 7" key="1">
    <citation type="submission" date="2018-09" db="EMBL/GenBank/DDBJ databases">
        <title>Phylogeny of the Shewanellaceae, and recommendation for two new genera, Pseudoshewanella and Parashewanella.</title>
        <authorList>
            <person name="Wang G."/>
        </authorList>
    </citation>
    <scope>NUCLEOTIDE SEQUENCE [LARGE SCALE GENOMIC DNA]</scope>
    <source>
        <strain evidence="6 7">C51</strain>
    </source>
</reference>
<dbReference type="OrthoDB" id="9801945at2"/>
<keyword evidence="7" id="KW-1185">Reference proteome</keyword>
<comment type="caution">
    <text evidence="6">The sequence shown here is derived from an EMBL/GenBank/DDBJ whole genome shotgun (WGS) entry which is preliminary data.</text>
</comment>
<gene>
    <name evidence="6" type="ORF">D5018_05555</name>
</gene>
<keyword evidence="2" id="KW-0547">Nucleotide-binding</keyword>
<evidence type="ECO:0000313" key="7">
    <source>
        <dbReference type="Proteomes" id="UP000281474"/>
    </source>
</evidence>
<evidence type="ECO:0000256" key="4">
    <source>
        <dbReference type="ARBA" id="ARBA00024200"/>
    </source>
</evidence>
<dbReference type="FunFam" id="3.10.20.30:FF:000010">
    <property type="entry name" value="Molybdopterin synthase sulfur carrier subunit"/>
    <property type="match status" value="1"/>
</dbReference>
<dbReference type="InterPro" id="IPR003749">
    <property type="entry name" value="ThiS/MoaD-like"/>
</dbReference>
<dbReference type="InterPro" id="IPR044672">
    <property type="entry name" value="MOCS2A"/>
</dbReference>
<proteinExistence type="inferred from homology"/>
<dbReference type="SUPFAM" id="SSF54285">
    <property type="entry name" value="MoaD/ThiS"/>
    <property type="match status" value="1"/>
</dbReference>
<dbReference type="EMBL" id="QZEI01000012">
    <property type="protein sequence ID" value="RLV60740.1"/>
    <property type="molecule type" value="Genomic_DNA"/>
</dbReference>